<dbReference type="EMBL" id="JABEVY010000656">
    <property type="protein sequence ID" value="KAF5228461.1"/>
    <property type="molecule type" value="Genomic_DNA"/>
</dbReference>
<proteinExistence type="predicted"/>
<reference evidence="2 3" key="1">
    <citation type="journal article" date="2020" name="BMC Genomics">
        <title>Correction to: Identification and distribution of gene clusters required for synthesis of sphingolipid metabolism inhibitors in diverse species of the filamentous fungus Fusarium.</title>
        <authorList>
            <person name="Kim H.S."/>
            <person name="Lohmar J.M."/>
            <person name="Busman M."/>
            <person name="Brown D.W."/>
            <person name="Naumann T.A."/>
            <person name="Divon H.H."/>
            <person name="Lysoe E."/>
            <person name="Uhlig S."/>
            <person name="Proctor R.H."/>
        </authorList>
    </citation>
    <scope>NUCLEOTIDE SEQUENCE [LARGE SCALE GENOMIC DNA]</scope>
    <source>
        <strain evidence="2 3">NRRL 25214</strain>
    </source>
</reference>
<dbReference type="AlphaFoldDB" id="A0A8H4YI00"/>
<accession>A0A8H4YI00</accession>
<name>A0A8H4YI00_9HYPO</name>
<comment type="caution">
    <text evidence="2">The sequence shown here is derived from an EMBL/GenBank/DDBJ whole genome shotgun (WGS) entry which is preliminary data.</text>
</comment>
<evidence type="ECO:0000256" key="1">
    <source>
        <dbReference type="SAM" id="MobiDB-lite"/>
    </source>
</evidence>
<evidence type="ECO:0000313" key="3">
    <source>
        <dbReference type="Proteomes" id="UP000573603"/>
    </source>
</evidence>
<gene>
    <name evidence="2" type="ORF">FANTH_14496</name>
</gene>
<feature type="region of interest" description="Disordered" evidence="1">
    <location>
        <begin position="69"/>
        <end position="102"/>
    </location>
</feature>
<feature type="compositionally biased region" description="Basic residues" evidence="1">
    <location>
        <begin position="72"/>
        <end position="81"/>
    </location>
</feature>
<organism evidence="2 3">
    <name type="scientific">Fusarium anthophilum</name>
    <dbReference type="NCBI Taxonomy" id="48485"/>
    <lineage>
        <taxon>Eukaryota</taxon>
        <taxon>Fungi</taxon>
        <taxon>Dikarya</taxon>
        <taxon>Ascomycota</taxon>
        <taxon>Pezizomycotina</taxon>
        <taxon>Sordariomycetes</taxon>
        <taxon>Hypocreomycetidae</taxon>
        <taxon>Hypocreales</taxon>
        <taxon>Nectriaceae</taxon>
        <taxon>Fusarium</taxon>
        <taxon>Fusarium fujikuroi species complex</taxon>
    </lineage>
</organism>
<protein>
    <submittedName>
        <fullName evidence="2">Uncharacterized protein</fullName>
    </submittedName>
</protein>
<evidence type="ECO:0000313" key="2">
    <source>
        <dbReference type="EMBL" id="KAF5228461.1"/>
    </source>
</evidence>
<feature type="compositionally biased region" description="Polar residues" evidence="1">
    <location>
        <begin position="92"/>
        <end position="102"/>
    </location>
</feature>
<sequence>MQKPSNAGSAFLSAVASRGDGLVFDEPARCPRQLADSFLGIWKRELFGSGPTTPKPSYSSVAAISLPAAHVRPAHRHHQQHHQQQQQHRQSDSPYRQGQQPTITPLRQDLRVFIRLEARAPARTYSGYTIWTLIQEKLGAVLDKL</sequence>
<dbReference type="Proteomes" id="UP000573603">
    <property type="component" value="Unassembled WGS sequence"/>
</dbReference>
<keyword evidence="3" id="KW-1185">Reference proteome</keyword>